<dbReference type="EMBL" id="AWUE01004571">
    <property type="protein sequence ID" value="OMP13326.1"/>
    <property type="molecule type" value="Genomic_DNA"/>
</dbReference>
<protein>
    <submittedName>
        <fullName evidence="2">Uncharacterized protein</fullName>
    </submittedName>
</protein>
<dbReference type="Proteomes" id="UP000187203">
    <property type="component" value="Unassembled WGS sequence"/>
</dbReference>
<keyword evidence="3" id="KW-1185">Reference proteome</keyword>
<comment type="caution">
    <text evidence="2">The sequence shown here is derived from an EMBL/GenBank/DDBJ whole genome shotgun (WGS) entry which is preliminary data.</text>
</comment>
<name>A0A1R3L1W1_9ROSI</name>
<dbReference type="AlphaFoldDB" id="A0A1R3L1W1"/>
<feature type="region of interest" description="Disordered" evidence="1">
    <location>
        <begin position="149"/>
        <end position="182"/>
    </location>
</feature>
<feature type="region of interest" description="Disordered" evidence="1">
    <location>
        <begin position="255"/>
        <end position="280"/>
    </location>
</feature>
<accession>A0A1R3L1W1</accession>
<organism evidence="2 3">
    <name type="scientific">Corchorus olitorius</name>
    <dbReference type="NCBI Taxonomy" id="93759"/>
    <lineage>
        <taxon>Eukaryota</taxon>
        <taxon>Viridiplantae</taxon>
        <taxon>Streptophyta</taxon>
        <taxon>Embryophyta</taxon>
        <taxon>Tracheophyta</taxon>
        <taxon>Spermatophyta</taxon>
        <taxon>Magnoliopsida</taxon>
        <taxon>eudicotyledons</taxon>
        <taxon>Gunneridae</taxon>
        <taxon>Pentapetalae</taxon>
        <taxon>rosids</taxon>
        <taxon>malvids</taxon>
        <taxon>Malvales</taxon>
        <taxon>Malvaceae</taxon>
        <taxon>Grewioideae</taxon>
        <taxon>Apeibeae</taxon>
        <taxon>Corchorus</taxon>
    </lineage>
</organism>
<feature type="region of interest" description="Disordered" evidence="1">
    <location>
        <begin position="1"/>
        <end position="69"/>
    </location>
</feature>
<reference evidence="3" key="1">
    <citation type="submission" date="2013-09" db="EMBL/GenBank/DDBJ databases">
        <title>Corchorus olitorius genome sequencing.</title>
        <authorList>
            <person name="Alam M."/>
            <person name="Haque M.S."/>
            <person name="Islam M.S."/>
            <person name="Emdad E.M."/>
            <person name="Islam M.M."/>
            <person name="Ahmed B."/>
            <person name="Halim A."/>
            <person name="Hossen Q.M.M."/>
            <person name="Hossain M.Z."/>
            <person name="Ahmed R."/>
            <person name="Khan M.M."/>
            <person name="Islam R."/>
            <person name="Rashid M.M."/>
            <person name="Khan S.A."/>
            <person name="Rahman M.S."/>
            <person name="Alam M."/>
            <person name="Yahiya A.S."/>
            <person name="Khan M.S."/>
            <person name="Azam M.S."/>
            <person name="Haque T."/>
            <person name="Lashkar M.Z.H."/>
            <person name="Akhand A.I."/>
            <person name="Morshed G."/>
            <person name="Roy S."/>
            <person name="Uddin K.S."/>
            <person name="Rabeya T."/>
            <person name="Hossain A.S."/>
            <person name="Chowdhury A."/>
            <person name="Snigdha A.R."/>
            <person name="Mortoza M.S."/>
            <person name="Matin S.A."/>
            <person name="Hoque S.M.E."/>
            <person name="Islam M.K."/>
            <person name="Roy D.K."/>
            <person name="Haider R."/>
            <person name="Moosa M.M."/>
            <person name="Elias S.M."/>
            <person name="Hasan A.M."/>
            <person name="Jahan S."/>
            <person name="Shafiuddin M."/>
            <person name="Mahmood N."/>
            <person name="Shommy N.S."/>
        </authorList>
    </citation>
    <scope>NUCLEOTIDE SEQUENCE [LARGE SCALE GENOMIC DNA]</scope>
    <source>
        <strain evidence="3">cv. O-4</strain>
    </source>
</reference>
<feature type="compositionally biased region" description="Polar residues" evidence="1">
    <location>
        <begin position="255"/>
        <end position="267"/>
    </location>
</feature>
<evidence type="ECO:0000256" key="1">
    <source>
        <dbReference type="SAM" id="MobiDB-lite"/>
    </source>
</evidence>
<feature type="compositionally biased region" description="Basic residues" evidence="1">
    <location>
        <begin position="39"/>
        <end position="48"/>
    </location>
</feature>
<feature type="compositionally biased region" description="Low complexity" evidence="1">
    <location>
        <begin position="49"/>
        <end position="59"/>
    </location>
</feature>
<feature type="non-terminal residue" evidence="2">
    <location>
        <position position="1"/>
    </location>
</feature>
<gene>
    <name evidence="2" type="ORF">COLO4_01883</name>
</gene>
<evidence type="ECO:0000313" key="3">
    <source>
        <dbReference type="Proteomes" id="UP000187203"/>
    </source>
</evidence>
<feature type="compositionally biased region" description="Basic and acidic residues" evidence="1">
    <location>
        <begin position="149"/>
        <end position="164"/>
    </location>
</feature>
<evidence type="ECO:0000313" key="2">
    <source>
        <dbReference type="EMBL" id="OMP13326.1"/>
    </source>
</evidence>
<sequence length="280" mass="31406">HASSGRYSPGATETHLQPTSPLIGGIPSPDQPGLSRAMRSLRARRKAQRTATAQAQPRPGRCGHHHAQHDDPLRADEHQLDRAGHVRQNLRPRGGKPAVGVEPCAASGTRGEFYRQQRRVDGRECHAAVCQQPAEHRQFVQRLHILDVPRERPRAHDQQRNADGHHRRRAAQAHAQRDPRQRIDLVAPIDAQRTRRVQQADRRNTWGNTGRRHDVLLERRVGAAPHVSGWTARNCLQCTDAFSAARVQTASLRQMTDTHPAQASRKCSISWRAKTGRSSK</sequence>
<proteinExistence type="predicted"/>